<dbReference type="InterPro" id="IPR029062">
    <property type="entry name" value="Class_I_gatase-like"/>
</dbReference>
<sequence>MRSLLIAWCALCGGVAAELRAADPWLELSGANGPGQGKHIVFVSGDEEYRSEEALPQLAKILAKHHGFRCTVLFAIDPATGEINPNYTRNIPGLEKLATADLMVVFVRFRDLPDEQMQHFVEYVESGRPIIGLRTATHAFNNPGSPKFARYHWQSKVQGYEQGFGRQVLGETWISHHGHHGKESTRGIPAPGQEGHPILKGIASGDIWGPTDVYGVRLPLPGDCQPIVLGQVLSGMNKDDPPVSGPKNDPMMPIAWTKTYTGAKGKTARVFTTTMGAATDLVAEGTRRMLVNACYWALGMESQIPDRSNVELVGKFDPLPFRFDGYRRGVKPADLLTD</sequence>
<feature type="domain" description="ThuA-like" evidence="1">
    <location>
        <begin position="55"/>
        <end position="297"/>
    </location>
</feature>
<dbReference type="EMBL" id="DSVQ01000001">
    <property type="protein sequence ID" value="HGT37675.1"/>
    <property type="molecule type" value="Genomic_DNA"/>
</dbReference>
<dbReference type="SUPFAM" id="SSF52317">
    <property type="entry name" value="Class I glutamine amidotransferase-like"/>
    <property type="match status" value="1"/>
</dbReference>
<accession>A0A7C4LIQ4</accession>
<proteinExistence type="predicted"/>
<gene>
    <name evidence="2" type="ORF">ENS64_00155</name>
</gene>
<evidence type="ECO:0000259" key="1">
    <source>
        <dbReference type="Pfam" id="PF06283"/>
    </source>
</evidence>
<dbReference type="AlphaFoldDB" id="A0A7C4LIQ4"/>
<organism evidence="2">
    <name type="scientific">Schlesneria paludicola</name>
    <dbReference type="NCBI Taxonomy" id="360056"/>
    <lineage>
        <taxon>Bacteria</taxon>
        <taxon>Pseudomonadati</taxon>
        <taxon>Planctomycetota</taxon>
        <taxon>Planctomycetia</taxon>
        <taxon>Planctomycetales</taxon>
        <taxon>Planctomycetaceae</taxon>
        <taxon>Schlesneria</taxon>
    </lineage>
</organism>
<dbReference type="Gene3D" id="3.40.50.880">
    <property type="match status" value="1"/>
</dbReference>
<dbReference type="InterPro" id="IPR029010">
    <property type="entry name" value="ThuA-like"/>
</dbReference>
<name>A0A7C4LIQ4_9PLAN</name>
<reference evidence="2" key="1">
    <citation type="journal article" date="2020" name="mSystems">
        <title>Genome- and Community-Level Interaction Insights into Carbon Utilization and Element Cycling Functions of Hydrothermarchaeota in Hydrothermal Sediment.</title>
        <authorList>
            <person name="Zhou Z."/>
            <person name="Liu Y."/>
            <person name="Xu W."/>
            <person name="Pan J."/>
            <person name="Luo Z.H."/>
            <person name="Li M."/>
        </authorList>
    </citation>
    <scope>NUCLEOTIDE SEQUENCE [LARGE SCALE GENOMIC DNA]</scope>
    <source>
        <strain evidence="2">SpSt-508</strain>
    </source>
</reference>
<evidence type="ECO:0000313" key="2">
    <source>
        <dbReference type="EMBL" id="HGT37675.1"/>
    </source>
</evidence>
<dbReference type="Pfam" id="PF06283">
    <property type="entry name" value="ThuA"/>
    <property type="match status" value="1"/>
</dbReference>
<protein>
    <recommendedName>
        <fullName evidence="1">ThuA-like domain-containing protein</fullName>
    </recommendedName>
</protein>
<comment type="caution">
    <text evidence="2">The sequence shown here is derived from an EMBL/GenBank/DDBJ whole genome shotgun (WGS) entry which is preliminary data.</text>
</comment>